<comment type="function">
    <text evidence="12 13">Component of the acetyl coenzyme A carboxylase (ACC) complex. Biotin carboxylase (BC) catalyzes the carboxylation of biotin on its carrier protein (BCCP) and then the CO(2) group is transferred by the transcarboxylase to acetyl-CoA to form malonyl-CoA.</text>
</comment>
<keyword evidence="3 13" id="KW-0808">Transferase</keyword>
<comment type="catalytic activity">
    <reaction evidence="13">
        <text>N(6)-carboxybiotinyl-L-lysyl-[protein] + acetyl-CoA = N(6)-biotinyl-L-lysyl-[protein] + malonyl-CoA</text>
        <dbReference type="Rhea" id="RHEA:54728"/>
        <dbReference type="Rhea" id="RHEA-COMP:10505"/>
        <dbReference type="Rhea" id="RHEA-COMP:10506"/>
        <dbReference type="ChEBI" id="CHEBI:57288"/>
        <dbReference type="ChEBI" id="CHEBI:57384"/>
        <dbReference type="ChEBI" id="CHEBI:83144"/>
        <dbReference type="ChEBI" id="CHEBI:83145"/>
        <dbReference type="EC" id="2.1.3.15"/>
    </reaction>
</comment>
<dbReference type="InterPro" id="IPR041010">
    <property type="entry name" value="Znf-ACC"/>
</dbReference>
<evidence type="ECO:0000256" key="2">
    <source>
        <dbReference type="ARBA" id="ARBA00022516"/>
    </source>
</evidence>
<keyword evidence="5 13" id="KW-0547">Nucleotide-binding</keyword>
<evidence type="ECO:0000256" key="3">
    <source>
        <dbReference type="ARBA" id="ARBA00022679"/>
    </source>
</evidence>
<dbReference type="Pfam" id="PF17848">
    <property type="entry name" value="Zn_ribbon_ACC"/>
    <property type="match status" value="1"/>
</dbReference>
<protein>
    <recommendedName>
        <fullName evidence="13">Acetyl-coenzyme A carboxylase carboxyl transferase subunit beta</fullName>
        <shortName evidence="13">ACCase subunit beta</shortName>
        <shortName evidence="13">Acetyl-CoA carboxylase carboxyltransferase subunit beta</shortName>
        <ecNumber evidence="13">2.1.3.15</ecNumber>
    </recommendedName>
</protein>
<dbReference type="UniPathway" id="UPA00655">
    <property type="reaction ID" value="UER00711"/>
</dbReference>
<dbReference type="GO" id="GO:0006633">
    <property type="term" value="P:fatty acid biosynthetic process"/>
    <property type="evidence" value="ECO:0007669"/>
    <property type="project" value="UniProtKB-KW"/>
</dbReference>
<dbReference type="PROSITE" id="PS50980">
    <property type="entry name" value="COA_CT_NTER"/>
    <property type="match status" value="1"/>
</dbReference>
<dbReference type="EMBL" id="CP049871">
    <property type="protein sequence ID" value="QIL02304.1"/>
    <property type="molecule type" value="Genomic_DNA"/>
</dbReference>
<keyword evidence="13" id="KW-0963">Cytoplasm</keyword>
<gene>
    <name evidence="13" type="primary">accD</name>
    <name evidence="15" type="ORF">G7078_05540</name>
</gene>
<dbReference type="EC" id="2.1.3.15" evidence="13"/>
<dbReference type="PANTHER" id="PTHR42995:SF5">
    <property type="entry name" value="ACETYL-COENZYME A CARBOXYLASE CARBOXYL TRANSFERASE SUBUNIT BETA, CHLOROPLASTIC"/>
    <property type="match status" value="1"/>
</dbReference>
<dbReference type="GO" id="GO:0003989">
    <property type="term" value="F:acetyl-CoA carboxylase activity"/>
    <property type="evidence" value="ECO:0007669"/>
    <property type="project" value="InterPro"/>
</dbReference>
<evidence type="ECO:0000256" key="10">
    <source>
        <dbReference type="ARBA" id="ARBA00023098"/>
    </source>
</evidence>
<evidence type="ECO:0000256" key="4">
    <source>
        <dbReference type="ARBA" id="ARBA00022723"/>
    </source>
</evidence>
<dbReference type="GO" id="GO:0009329">
    <property type="term" value="C:acetate CoA-transferase complex"/>
    <property type="evidence" value="ECO:0007669"/>
    <property type="project" value="TreeGrafter"/>
</dbReference>
<evidence type="ECO:0000256" key="5">
    <source>
        <dbReference type="ARBA" id="ARBA00022741"/>
    </source>
</evidence>
<dbReference type="InterPro" id="IPR034733">
    <property type="entry name" value="AcCoA_carboxyl_beta"/>
</dbReference>
<dbReference type="Pfam" id="PF01039">
    <property type="entry name" value="Carboxyl_trans"/>
    <property type="match status" value="1"/>
</dbReference>
<dbReference type="GO" id="GO:0005524">
    <property type="term" value="F:ATP binding"/>
    <property type="evidence" value="ECO:0007669"/>
    <property type="project" value="UniProtKB-KW"/>
</dbReference>
<dbReference type="InterPro" id="IPR011762">
    <property type="entry name" value="COA_CT_N"/>
</dbReference>
<comment type="subunit">
    <text evidence="13">Acetyl-CoA carboxylase is a heterohexamer composed of biotin carboxyl carrier protein (AccB), biotin carboxylase (AccC) and two subunits each of ACCase subunit alpha (AccA) and ACCase subunit beta (AccD).</text>
</comment>
<comment type="subcellular location">
    <subcellularLocation>
        <location evidence="1 13">Cytoplasm</location>
    </subcellularLocation>
</comment>
<keyword evidence="8 13" id="KW-0862">Zinc</keyword>
<evidence type="ECO:0000256" key="11">
    <source>
        <dbReference type="ARBA" id="ARBA00023160"/>
    </source>
</evidence>
<comment type="pathway">
    <text evidence="13">Lipid metabolism; malonyl-CoA biosynthesis; malonyl-CoA from acetyl-CoA: step 1/1.</text>
</comment>
<dbReference type="InterPro" id="IPR000438">
    <property type="entry name" value="Acetyl_CoA_COase_Trfase_b_su"/>
</dbReference>
<sequence length="284" mass="31284">MSWLSRVRNGIPFLPKRQSAETLWHKCRKCGTMVFLKEWEDNFHVCPRCDYHDRIGPKLRFEYTFDDGEYELLPSPEVREDPLKFRDSKRYSERLKAARASTNERDALLNARGQVGGRTAIVGAQDFAFMGGSMGIAVGAAFVAGVRAAIEAKAPYILYTAAGGARMQEGILSLMQMPRTTVALAELAEAGLPYIVILTDPTTGGVTASYAMLGDVQIAEPGALIGFAGQRVIEQTIREKLPEGFQRAEYLLAHGMIDMVVPRIELKTRLAALVGYLAPEKKAA</sequence>
<keyword evidence="11 13" id="KW-0275">Fatty acid biosynthesis</keyword>
<dbReference type="Gene3D" id="3.90.226.10">
    <property type="entry name" value="2-enoyl-CoA Hydratase, Chain A, domain 1"/>
    <property type="match status" value="1"/>
</dbReference>
<keyword evidence="10 13" id="KW-0443">Lipid metabolism</keyword>
<feature type="domain" description="CoA carboxyltransferase N-terminal" evidence="14">
    <location>
        <begin position="23"/>
        <end position="284"/>
    </location>
</feature>
<dbReference type="HAMAP" id="MF_01395">
    <property type="entry name" value="AcetylCoA_CT_beta"/>
    <property type="match status" value="1"/>
</dbReference>
<dbReference type="PRINTS" id="PR01070">
    <property type="entry name" value="ACCCTRFRASEB"/>
</dbReference>
<proteinExistence type="inferred from homology"/>
<keyword evidence="15" id="KW-0436">Ligase</keyword>
<dbReference type="GO" id="GO:0008270">
    <property type="term" value="F:zinc ion binding"/>
    <property type="evidence" value="ECO:0007669"/>
    <property type="project" value="UniProtKB-UniRule"/>
</dbReference>
<evidence type="ECO:0000259" key="14">
    <source>
        <dbReference type="PROSITE" id="PS50980"/>
    </source>
</evidence>
<keyword evidence="4 13" id="KW-0479">Metal-binding</keyword>
<feature type="binding site" evidence="13">
    <location>
        <position position="46"/>
    </location>
    <ligand>
        <name>Zn(2+)</name>
        <dbReference type="ChEBI" id="CHEBI:29105"/>
    </ligand>
</feature>
<dbReference type="Proteomes" id="UP000502502">
    <property type="component" value="Chromosome"/>
</dbReference>
<dbReference type="NCBIfam" id="TIGR00515">
    <property type="entry name" value="accD"/>
    <property type="match status" value="1"/>
</dbReference>
<evidence type="ECO:0000256" key="12">
    <source>
        <dbReference type="ARBA" id="ARBA00025280"/>
    </source>
</evidence>
<dbReference type="SUPFAM" id="SSF52096">
    <property type="entry name" value="ClpP/crotonase"/>
    <property type="match status" value="1"/>
</dbReference>
<evidence type="ECO:0000256" key="8">
    <source>
        <dbReference type="ARBA" id="ARBA00022833"/>
    </source>
</evidence>
<dbReference type="KEGG" id="ssin:G7078_05540"/>
<evidence type="ECO:0000313" key="15">
    <source>
        <dbReference type="EMBL" id="QIL02304.1"/>
    </source>
</evidence>
<dbReference type="GO" id="GO:2001295">
    <property type="term" value="P:malonyl-CoA biosynthetic process"/>
    <property type="evidence" value="ECO:0007669"/>
    <property type="project" value="UniProtKB-UniRule"/>
</dbReference>
<name>A0A6G7ZMU4_9SPHN</name>
<dbReference type="RefSeq" id="WP_166093835.1">
    <property type="nucleotide sequence ID" value="NZ_CP049871.1"/>
</dbReference>
<keyword evidence="2 13" id="KW-0444">Lipid biosynthesis</keyword>
<comment type="similarity">
    <text evidence="13">Belongs to the AccD/PCCB family.</text>
</comment>
<feature type="zinc finger region" description="C4-type" evidence="13">
    <location>
        <begin position="27"/>
        <end position="49"/>
    </location>
</feature>
<keyword evidence="6 13" id="KW-0863">Zinc-finger</keyword>
<feature type="binding site" evidence="13">
    <location>
        <position position="27"/>
    </location>
    <ligand>
        <name>Zn(2+)</name>
        <dbReference type="ChEBI" id="CHEBI:29105"/>
    </ligand>
</feature>
<evidence type="ECO:0000256" key="13">
    <source>
        <dbReference type="HAMAP-Rule" id="MF_01395"/>
    </source>
</evidence>
<keyword evidence="16" id="KW-1185">Reference proteome</keyword>
<accession>A0A6G7ZMU4</accession>
<evidence type="ECO:0000256" key="7">
    <source>
        <dbReference type="ARBA" id="ARBA00022832"/>
    </source>
</evidence>
<dbReference type="InterPro" id="IPR029045">
    <property type="entry name" value="ClpP/crotonase-like_dom_sf"/>
</dbReference>
<reference evidence="15 16" key="1">
    <citation type="submission" date="2020-03" db="EMBL/GenBank/DDBJ databases">
        <title>Sphingomonas sp. nov., isolated from fish.</title>
        <authorList>
            <person name="Hyun D.-W."/>
            <person name="Bae J.-W."/>
        </authorList>
    </citation>
    <scope>NUCLEOTIDE SEQUENCE [LARGE SCALE GENOMIC DNA]</scope>
    <source>
        <strain evidence="15 16">HDW15C</strain>
    </source>
</reference>
<feature type="binding site" evidence="13">
    <location>
        <position position="30"/>
    </location>
    <ligand>
        <name>Zn(2+)</name>
        <dbReference type="ChEBI" id="CHEBI:29105"/>
    </ligand>
</feature>
<evidence type="ECO:0000256" key="6">
    <source>
        <dbReference type="ARBA" id="ARBA00022771"/>
    </source>
</evidence>
<feature type="binding site" evidence="13">
    <location>
        <position position="49"/>
    </location>
    <ligand>
        <name>Zn(2+)</name>
        <dbReference type="ChEBI" id="CHEBI:29105"/>
    </ligand>
</feature>
<organism evidence="15 16">
    <name type="scientific">Sphingomonas sinipercae</name>
    <dbReference type="NCBI Taxonomy" id="2714944"/>
    <lineage>
        <taxon>Bacteria</taxon>
        <taxon>Pseudomonadati</taxon>
        <taxon>Pseudomonadota</taxon>
        <taxon>Alphaproteobacteria</taxon>
        <taxon>Sphingomonadales</taxon>
        <taxon>Sphingomonadaceae</taxon>
        <taxon>Sphingomonas</taxon>
    </lineage>
</organism>
<evidence type="ECO:0000256" key="9">
    <source>
        <dbReference type="ARBA" id="ARBA00022840"/>
    </source>
</evidence>
<dbReference type="AlphaFoldDB" id="A0A6G7ZMU4"/>
<dbReference type="GO" id="GO:0016743">
    <property type="term" value="F:carboxyl- or carbamoyltransferase activity"/>
    <property type="evidence" value="ECO:0007669"/>
    <property type="project" value="UniProtKB-UniRule"/>
</dbReference>
<keyword evidence="9 13" id="KW-0067">ATP-binding</keyword>
<dbReference type="PANTHER" id="PTHR42995">
    <property type="entry name" value="ACETYL-COENZYME A CARBOXYLASE CARBOXYL TRANSFERASE SUBUNIT BETA, CHLOROPLASTIC"/>
    <property type="match status" value="1"/>
</dbReference>
<evidence type="ECO:0000313" key="16">
    <source>
        <dbReference type="Proteomes" id="UP000502502"/>
    </source>
</evidence>
<comment type="cofactor">
    <cofactor evidence="13">
        <name>Zn(2+)</name>
        <dbReference type="ChEBI" id="CHEBI:29105"/>
    </cofactor>
    <text evidence="13">Binds 1 zinc ion per subunit.</text>
</comment>
<evidence type="ECO:0000256" key="1">
    <source>
        <dbReference type="ARBA" id="ARBA00004496"/>
    </source>
</evidence>
<keyword evidence="7 13" id="KW-0276">Fatty acid metabolism</keyword>